<keyword evidence="3" id="KW-0963">Cytoplasm</keyword>
<dbReference type="Proteomes" id="UP000728032">
    <property type="component" value="Unassembled WGS sequence"/>
</dbReference>
<evidence type="ECO:0000256" key="7">
    <source>
        <dbReference type="ARBA" id="ARBA00039966"/>
    </source>
</evidence>
<name>A0A7R9QPR4_9ACAR</name>
<dbReference type="SUPFAM" id="SSF48452">
    <property type="entry name" value="TPR-like"/>
    <property type="match status" value="1"/>
</dbReference>
<dbReference type="GO" id="GO:0005876">
    <property type="term" value="C:spindle microtubule"/>
    <property type="evidence" value="ECO:0007669"/>
    <property type="project" value="TreeGrafter"/>
</dbReference>
<dbReference type="GO" id="GO:0005739">
    <property type="term" value="C:mitochondrion"/>
    <property type="evidence" value="ECO:0007669"/>
    <property type="project" value="TreeGrafter"/>
</dbReference>
<evidence type="ECO:0000256" key="1">
    <source>
        <dbReference type="ARBA" id="ARBA00004245"/>
    </source>
</evidence>
<keyword evidence="4" id="KW-0677">Repeat</keyword>
<dbReference type="EMBL" id="CAJPVJ010006517">
    <property type="protein sequence ID" value="CAG2170499.1"/>
    <property type="molecule type" value="Genomic_DNA"/>
</dbReference>
<comment type="subcellular location">
    <subcellularLocation>
        <location evidence="1">Cytoplasm</location>
        <location evidence="1">Cytoskeleton</location>
    </subcellularLocation>
</comment>
<dbReference type="GO" id="GO:0008017">
    <property type="term" value="F:microtubule binding"/>
    <property type="evidence" value="ECO:0007669"/>
    <property type="project" value="TreeGrafter"/>
</dbReference>
<evidence type="ECO:0000256" key="5">
    <source>
        <dbReference type="ARBA" id="ARBA00022803"/>
    </source>
</evidence>
<comment type="subunit">
    <text evidence="2">Interacts with microtubules.</text>
</comment>
<dbReference type="GO" id="GO:0097431">
    <property type="term" value="C:mitotic spindle pole"/>
    <property type="evidence" value="ECO:0007669"/>
    <property type="project" value="TreeGrafter"/>
</dbReference>
<accession>A0A7R9QPR4</accession>
<dbReference type="PANTHER" id="PTHR16056">
    <property type="entry name" value="REGULATOR OF MICROTUBULE DYNAMICS PROTEIN"/>
    <property type="match status" value="1"/>
</dbReference>
<protein>
    <recommendedName>
        <fullName evidence="7">Regulator of microtubule dynamics protein 1</fullName>
    </recommendedName>
    <alternativeName>
        <fullName evidence="8">Protein FAM82B</fullName>
    </alternativeName>
</protein>
<gene>
    <name evidence="9" type="ORF">ONB1V03_LOCUS9969</name>
</gene>
<dbReference type="InterPro" id="IPR049039">
    <property type="entry name" value="RMD1-3_a_helical_rpt"/>
</dbReference>
<dbReference type="OrthoDB" id="512473at2759"/>
<evidence type="ECO:0000313" key="10">
    <source>
        <dbReference type="Proteomes" id="UP000728032"/>
    </source>
</evidence>
<keyword evidence="10" id="KW-1185">Reference proteome</keyword>
<evidence type="ECO:0000256" key="6">
    <source>
        <dbReference type="ARBA" id="ARBA00023212"/>
    </source>
</evidence>
<dbReference type="InterPro" id="IPR011990">
    <property type="entry name" value="TPR-like_helical_dom_sf"/>
</dbReference>
<dbReference type="EMBL" id="OC921342">
    <property type="protein sequence ID" value="CAD7653312.1"/>
    <property type="molecule type" value="Genomic_DNA"/>
</dbReference>
<organism evidence="9">
    <name type="scientific">Oppiella nova</name>
    <dbReference type="NCBI Taxonomy" id="334625"/>
    <lineage>
        <taxon>Eukaryota</taxon>
        <taxon>Metazoa</taxon>
        <taxon>Ecdysozoa</taxon>
        <taxon>Arthropoda</taxon>
        <taxon>Chelicerata</taxon>
        <taxon>Arachnida</taxon>
        <taxon>Acari</taxon>
        <taxon>Acariformes</taxon>
        <taxon>Sarcoptiformes</taxon>
        <taxon>Oribatida</taxon>
        <taxon>Brachypylina</taxon>
        <taxon>Oppioidea</taxon>
        <taxon>Oppiidae</taxon>
        <taxon>Oppiella</taxon>
    </lineage>
</organism>
<dbReference type="PANTHER" id="PTHR16056:SF16">
    <property type="entry name" value="REGULATOR OF MICROTUBULE DYNAMICS PROTEIN 1"/>
    <property type="match status" value="1"/>
</dbReference>
<keyword evidence="6" id="KW-0206">Cytoskeleton</keyword>
<proteinExistence type="predicted"/>
<evidence type="ECO:0000256" key="2">
    <source>
        <dbReference type="ARBA" id="ARBA00011375"/>
    </source>
</evidence>
<dbReference type="Pfam" id="PF21033">
    <property type="entry name" value="RMD1-3"/>
    <property type="match status" value="1"/>
</dbReference>
<keyword evidence="5" id="KW-0802">TPR repeat</keyword>
<evidence type="ECO:0000256" key="3">
    <source>
        <dbReference type="ARBA" id="ARBA00022490"/>
    </source>
</evidence>
<dbReference type="Gene3D" id="1.25.40.10">
    <property type="entry name" value="Tetratricopeptide repeat domain"/>
    <property type="match status" value="1"/>
</dbReference>
<reference evidence="9" key="1">
    <citation type="submission" date="2020-11" db="EMBL/GenBank/DDBJ databases">
        <authorList>
            <person name="Tran Van P."/>
        </authorList>
    </citation>
    <scope>NUCLEOTIDE SEQUENCE</scope>
</reference>
<evidence type="ECO:0000256" key="4">
    <source>
        <dbReference type="ARBA" id="ARBA00022737"/>
    </source>
</evidence>
<dbReference type="AlphaFoldDB" id="A0A7R9QPR4"/>
<evidence type="ECO:0000313" key="9">
    <source>
        <dbReference type="EMBL" id="CAD7653312.1"/>
    </source>
</evidence>
<evidence type="ECO:0000256" key="8">
    <source>
        <dbReference type="ARBA" id="ARBA00041958"/>
    </source>
</evidence>
<sequence>MAAQLDAQEFLSQWDRDIDDPKTDKHQLYAALMQRADGSLAVSWRLAKAALIMSDLKEAEGAPKDAVKGVVQEAVAHARRALEAAPRALEANKWYCAAVGRIAPFVGTKERIQFGHEFKKHADVAREVDPNDRLLHHMYGRWCYEVAGLSWMERKIAATFFDAPPESSYKEALSALLKADELRHDWIGNQLWISKTLIADKRVDEAKKWMAGALELTPVTEEDNLSRRELVALHHKHSK</sequence>